<evidence type="ECO:0000259" key="4">
    <source>
        <dbReference type="PROSITE" id="PS51379"/>
    </source>
</evidence>
<dbReference type="Pfam" id="PF12838">
    <property type="entry name" value="Fer4_7"/>
    <property type="match status" value="1"/>
</dbReference>
<dbReference type="PROSITE" id="PS51379">
    <property type="entry name" value="4FE4S_FER_2"/>
    <property type="match status" value="3"/>
</dbReference>
<feature type="domain" description="4Fe-4S ferredoxin-type" evidence="4">
    <location>
        <begin position="72"/>
        <end position="101"/>
    </location>
</feature>
<feature type="domain" description="4Fe-4S ferredoxin-type" evidence="4">
    <location>
        <begin position="146"/>
        <end position="175"/>
    </location>
</feature>
<evidence type="ECO:0000256" key="2">
    <source>
        <dbReference type="ARBA" id="ARBA00023004"/>
    </source>
</evidence>
<dbReference type="Proteomes" id="UP000886876">
    <property type="component" value="Unassembled WGS sequence"/>
</dbReference>
<dbReference type="InterPro" id="IPR050395">
    <property type="entry name" value="4Fe4S_Ferredoxin_RnfB"/>
</dbReference>
<feature type="domain" description="4Fe-4S ferredoxin-type" evidence="4">
    <location>
        <begin position="118"/>
        <end position="145"/>
    </location>
</feature>
<dbReference type="EMBL" id="DVJS01000017">
    <property type="protein sequence ID" value="HIS96476.1"/>
    <property type="molecule type" value="Genomic_DNA"/>
</dbReference>
<dbReference type="PANTHER" id="PTHR43560">
    <property type="entry name" value="ION-TRANSLOCATING OXIDOREDUCTASE COMPLEX SUBUNIT B"/>
    <property type="match status" value="1"/>
</dbReference>
<dbReference type="PANTHER" id="PTHR43560:SF1">
    <property type="entry name" value="ION-TRANSLOCATING OXIDOREDUCTASE COMPLEX SUBUNIT B"/>
    <property type="match status" value="1"/>
</dbReference>
<dbReference type="Pfam" id="PF00037">
    <property type="entry name" value="Fer4"/>
    <property type="match status" value="1"/>
</dbReference>
<reference evidence="5" key="2">
    <citation type="journal article" date="2021" name="PeerJ">
        <title>Extensive microbial diversity within the chicken gut microbiome revealed by metagenomics and culture.</title>
        <authorList>
            <person name="Gilroy R."/>
            <person name="Ravi A."/>
            <person name="Getino M."/>
            <person name="Pursley I."/>
            <person name="Horton D.L."/>
            <person name="Alikhan N.F."/>
            <person name="Baker D."/>
            <person name="Gharbi K."/>
            <person name="Hall N."/>
            <person name="Watson M."/>
            <person name="Adriaenssens E.M."/>
            <person name="Foster-Nyarko E."/>
            <person name="Jarju S."/>
            <person name="Secka A."/>
            <person name="Antonio M."/>
            <person name="Oren A."/>
            <person name="Chaudhuri R.R."/>
            <person name="La Ragione R."/>
            <person name="Hildebrand F."/>
            <person name="Pallen M.J."/>
        </authorList>
    </citation>
    <scope>NUCLEOTIDE SEQUENCE</scope>
    <source>
        <strain evidence="5">ChiHecec3B27-6122</strain>
    </source>
</reference>
<proteinExistence type="predicted"/>
<keyword evidence="3" id="KW-0411">Iron-sulfur</keyword>
<dbReference type="Gene3D" id="3.30.70.20">
    <property type="match status" value="2"/>
</dbReference>
<comment type="caution">
    <text evidence="5">The sequence shown here is derived from an EMBL/GenBank/DDBJ whole genome shotgun (WGS) entry which is preliminary data.</text>
</comment>
<evidence type="ECO:0000313" key="6">
    <source>
        <dbReference type="Proteomes" id="UP000886876"/>
    </source>
</evidence>
<organism evidence="5 6">
    <name type="scientific">Candidatus Scatomorpha pullistercoris</name>
    <dbReference type="NCBI Taxonomy" id="2840929"/>
    <lineage>
        <taxon>Bacteria</taxon>
        <taxon>Bacillati</taxon>
        <taxon>Bacillota</taxon>
        <taxon>Clostridia</taxon>
        <taxon>Eubacteriales</taxon>
        <taxon>Candidatus Scatomorpha</taxon>
    </lineage>
</organism>
<dbReference type="AlphaFoldDB" id="A0A9D1K804"/>
<dbReference type="GO" id="GO:0046872">
    <property type="term" value="F:metal ion binding"/>
    <property type="evidence" value="ECO:0007669"/>
    <property type="project" value="UniProtKB-KW"/>
</dbReference>
<accession>A0A9D1K804</accession>
<sequence length="181" mass="18568">MARSAGKMVAAVGCSGGELARRIVPREELTGDCRQALADYPGGILECKYGCLGLGSCAAACKLGAVKVGAKGIAEVDREKCVGCGLCVKACPQGIIRLVPREQNIVVACSSCDTGAATRKVCDAGCIACGLCERNCPMGAIRIVDNHPVIDESLCVSCGMCASKCPRGVIKDVYGILGPQV</sequence>
<keyword evidence="2" id="KW-0408">Iron</keyword>
<evidence type="ECO:0000313" key="5">
    <source>
        <dbReference type="EMBL" id="HIS96476.1"/>
    </source>
</evidence>
<reference evidence="5" key="1">
    <citation type="submission" date="2020-10" db="EMBL/GenBank/DDBJ databases">
        <authorList>
            <person name="Gilroy R."/>
        </authorList>
    </citation>
    <scope>NUCLEOTIDE SEQUENCE</scope>
    <source>
        <strain evidence="5">ChiHecec3B27-6122</strain>
    </source>
</reference>
<dbReference type="InterPro" id="IPR017900">
    <property type="entry name" value="4Fe4S_Fe_S_CS"/>
</dbReference>
<evidence type="ECO:0000256" key="1">
    <source>
        <dbReference type="ARBA" id="ARBA00022723"/>
    </source>
</evidence>
<keyword evidence="1" id="KW-0479">Metal-binding</keyword>
<dbReference type="SUPFAM" id="SSF54862">
    <property type="entry name" value="4Fe-4S ferredoxins"/>
    <property type="match status" value="2"/>
</dbReference>
<evidence type="ECO:0000256" key="3">
    <source>
        <dbReference type="ARBA" id="ARBA00023014"/>
    </source>
</evidence>
<gene>
    <name evidence="5" type="ORF">IAD42_00715</name>
</gene>
<dbReference type="GO" id="GO:0051536">
    <property type="term" value="F:iron-sulfur cluster binding"/>
    <property type="evidence" value="ECO:0007669"/>
    <property type="project" value="UniProtKB-KW"/>
</dbReference>
<dbReference type="PROSITE" id="PS00198">
    <property type="entry name" value="4FE4S_FER_1"/>
    <property type="match status" value="2"/>
</dbReference>
<dbReference type="CDD" id="cd10549">
    <property type="entry name" value="MtMvhB_like"/>
    <property type="match status" value="1"/>
</dbReference>
<name>A0A9D1K804_9FIRM</name>
<protein>
    <submittedName>
        <fullName evidence="5">4Fe-4S binding protein</fullName>
    </submittedName>
</protein>
<dbReference type="InterPro" id="IPR017896">
    <property type="entry name" value="4Fe4S_Fe-S-bd"/>
</dbReference>